<organism evidence="1 2">
    <name type="scientific">Gimesia algae</name>
    <dbReference type="NCBI Taxonomy" id="2527971"/>
    <lineage>
        <taxon>Bacteria</taxon>
        <taxon>Pseudomonadati</taxon>
        <taxon>Planctomycetota</taxon>
        <taxon>Planctomycetia</taxon>
        <taxon>Planctomycetales</taxon>
        <taxon>Planctomycetaceae</taxon>
        <taxon>Gimesia</taxon>
    </lineage>
</organism>
<sequence>MKFFTAGALVNQLEGTVKSEILLQGKFAYDRIKKGVRNQKNLAVENRFIFHRSVSPLGTVSLIPQRLFLWLASRRFH</sequence>
<dbReference type="EMBL" id="CP036343">
    <property type="protein sequence ID" value="QDT90872.1"/>
    <property type="molecule type" value="Genomic_DNA"/>
</dbReference>
<dbReference type="Proteomes" id="UP000316855">
    <property type="component" value="Chromosome"/>
</dbReference>
<keyword evidence="2" id="KW-1185">Reference proteome</keyword>
<protein>
    <submittedName>
        <fullName evidence="1">Uncharacterized protein</fullName>
    </submittedName>
</protein>
<name>A0A517VCZ4_9PLAN</name>
<proteinExistence type="predicted"/>
<gene>
    <name evidence="1" type="ORF">Pan161_25260</name>
</gene>
<evidence type="ECO:0000313" key="2">
    <source>
        <dbReference type="Proteomes" id="UP000316855"/>
    </source>
</evidence>
<dbReference type="KEGG" id="gax:Pan161_25260"/>
<reference evidence="1 2" key="1">
    <citation type="submission" date="2019-02" db="EMBL/GenBank/DDBJ databases">
        <title>Deep-cultivation of Planctomycetes and their phenomic and genomic characterization uncovers novel biology.</title>
        <authorList>
            <person name="Wiegand S."/>
            <person name="Jogler M."/>
            <person name="Boedeker C."/>
            <person name="Pinto D."/>
            <person name="Vollmers J."/>
            <person name="Rivas-Marin E."/>
            <person name="Kohn T."/>
            <person name="Peeters S.H."/>
            <person name="Heuer A."/>
            <person name="Rast P."/>
            <person name="Oberbeckmann S."/>
            <person name="Bunk B."/>
            <person name="Jeske O."/>
            <person name="Meyerdierks A."/>
            <person name="Storesund J.E."/>
            <person name="Kallscheuer N."/>
            <person name="Luecker S."/>
            <person name="Lage O.M."/>
            <person name="Pohl T."/>
            <person name="Merkel B.J."/>
            <person name="Hornburger P."/>
            <person name="Mueller R.-W."/>
            <person name="Bruemmer F."/>
            <person name="Labrenz M."/>
            <person name="Spormann A.M."/>
            <person name="Op den Camp H."/>
            <person name="Overmann J."/>
            <person name="Amann R."/>
            <person name="Jetten M.S.M."/>
            <person name="Mascher T."/>
            <person name="Medema M.H."/>
            <person name="Devos D.P."/>
            <person name="Kaster A.-K."/>
            <person name="Ovreas L."/>
            <person name="Rohde M."/>
            <person name="Galperin M.Y."/>
            <person name="Jogler C."/>
        </authorList>
    </citation>
    <scope>NUCLEOTIDE SEQUENCE [LARGE SCALE GENOMIC DNA]</scope>
    <source>
        <strain evidence="1 2">Pan161</strain>
    </source>
</reference>
<dbReference type="AlphaFoldDB" id="A0A517VCZ4"/>
<evidence type="ECO:0000313" key="1">
    <source>
        <dbReference type="EMBL" id="QDT90872.1"/>
    </source>
</evidence>
<accession>A0A517VCZ4</accession>